<keyword evidence="4" id="KW-0255">Endonuclease</keyword>
<dbReference type="InterPro" id="IPR012933">
    <property type="entry name" value="HicA_mRNA_interferase"/>
</dbReference>
<evidence type="ECO:0000256" key="1">
    <source>
        <dbReference type="ARBA" id="ARBA00006620"/>
    </source>
</evidence>
<comment type="caution">
    <text evidence="8">The sequence shown here is derived from an EMBL/GenBank/DDBJ whole genome shotgun (WGS) entry which is preliminary data.</text>
</comment>
<reference evidence="8 9" key="1">
    <citation type="submission" date="2020-11" db="EMBL/GenBank/DDBJ databases">
        <title>Genomic insight of Alicyclobacillus mali FL 18 reveals a new arsenic-resistant strain, with potential in environmental biotechnology.</title>
        <authorList>
            <person name="Fiorentino G."/>
            <person name="Gallo G."/>
            <person name="Aulitto M."/>
        </authorList>
    </citation>
    <scope>NUCLEOTIDE SEQUENCE [LARGE SCALE GENOMIC DNA]</scope>
    <source>
        <strain evidence="8 9">FL 18</strain>
    </source>
</reference>
<evidence type="ECO:0000313" key="9">
    <source>
        <dbReference type="Proteomes" id="UP000642910"/>
    </source>
</evidence>
<keyword evidence="3" id="KW-0540">Nuclease</keyword>
<comment type="similarity">
    <text evidence="1">Belongs to the HicA mRNA interferase family.</text>
</comment>
<gene>
    <name evidence="8" type="ORF">IW967_00400</name>
</gene>
<evidence type="ECO:0000256" key="5">
    <source>
        <dbReference type="ARBA" id="ARBA00022801"/>
    </source>
</evidence>
<evidence type="ECO:0000256" key="7">
    <source>
        <dbReference type="ARBA" id="ARBA00023016"/>
    </source>
</evidence>
<dbReference type="Pfam" id="PF07927">
    <property type="entry name" value="HicA_toxin"/>
    <property type="match status" value="1"/>
</dbReference>
<proteinExistence type="inferred from homology"/>
<evidence type="ECO:0000256" key="4">
    <source>
        <dbReference type="ARBA" id="ARBA00022759"/>
    </source>
</evidence>
<dbReference type="Gene3D" id="3.30.920.30">
    <property type="entry name" value="Hypothetical protein"/>
    <property type="match status" value="1"/>
</dbReference>
<dbReference type="RefSeq" id="WP_008341318.1">
    <property type="nucleotide sequence ID" value="NZ_JADPKZ010000011.1"/>
</dbReference>
<organism evidence="8 9">
    <name type="scientific">Alicyclobacillus mali</name>
    <name type="common">ex Roth et al. 2021</name>
    <dbReference type="NCBI Taxonomy" id="1123961"/>
    <lineage>
        <taxon>Bacteria</taxon>
        <taxon>Bacillati</taxon>
        <taxon>Bacillota</taxon>
        <taxon>Bacilli</taxon>
        <taxon>Bacillales</taxon>
        <taxon>Alicyclobacillaceae</taxon>
        <taxon>Alicyclobacillus</taxon>
    </lineage>
</organism>
<name>A0ABS0EZ93_9BACL</name>
<evidence type="ECO:0000313" key="8">
    <source>
        <dbReference type="EMBL" id="MBF8376353.1"/>
    </source>
</evidence>
<dbReference type="EMBL" id="JADPKZ010000011">
    <property type="protein sequence ID" value="MBF8376353.1"/>
    <property type="molecule type" value="Genomic_DNA"/>
</dbReference>
<keyword evidence="5" id="KW-0378">Hydrolase</keyword>
<evidence type="ECO:0000256" key="3">
    <source>
        <dbReference type="ARBA" id="ARBA00022722"/>
    </source>
</evidence>
<protein>
    <submittedName>
        <fullName evidence="8">Type II toxin-antitoxin system HicA family toxin</fullName>
    </submittedName>
</protein>
<dbReference type="Proteomes" id="UP000642910">
    <property type="component" value="Unassembled WGS sequence"/>
</dbReference>
<evidence type="ECO:0000256" key="2">
    <source>
        <dbReference type="ARBA" id="ARBA00022649"/>
    </source>
</evidence>
<keyword evidence="2" id="KW-1277">Toxin-antitoxin system</keyword>
<keyword evidence="7" id="KW-0346">Stress response</keyword>
<keyword evidence="9" id="KW-1185">Reference proteome</keyword>
<accession>A0ABS0EZ93</accession>
<sequence length="67" mass="7757">MKSYSSREVIRMLEEDGWFLVAVRGDHYQYKHPTKPGKVTVIHPTKDYKRKTLLSILKQAGIEPPTS</sequence>
<dbReference type="InterPro" id="IPR038570">
    <property type="entry name" value="HicA_sf"/>
</dbReference>
<keyword evidence="6" id="KW-0694">RNA-binding</keyword>
<dbReference type="SUPFAM" id="SSF54786">
    <property type="entry name" value="YcfA/nrd intein domain"/>
    <property type="match status" value="1"/>
</dbReference>
<evidence type="ECO:0000256" key="6">
    <source>
        <dbReference type="ARBA" id="ARBA00022884"/>
    </source>
</evidence>